<accession>A0A914ACR5</accession>
<dbReference type="Gene3D" id="3.80.10.10">
    <property type="entry name" value="Ribonuclease Inhibitor"/>
    <property type="match status" value="1"/>
</dbReference>
<dbReference type="SMART" id="SM00409">
    <property type="entry name" value="IG"/>
    <property type="match status" value="4"/>
</dbReference>
<sequence length="1638" mass="182847">MPTKWTNVRFVLISVVVESITIRRKTAWNSEDAFGLRGSEAYLQRRLRHRVSCLAFLQGEQLNGVIWYKGSGINDPSKVRLISRDLRDGIIIDTPADDRYSMSSDHGLVIEGVKDRDEGSYLCQVLPLLTYYRVEEILLRVIGDTFPAGTIEASSSASFQRGRRQTLPCECASQTPDVVYWSTGEGVTTDTQIIVARFSDGATLQIQHGADYSIGSDASLTVNSLHDVQDTQKLWCHVFQSDGTLRNCDIDAQISDDVESASDALKASERSFYLQSNTQQMLPCLSWTPGDTACEVEWSKLDNPDRQILSYNLSTAVVDSSPEFDLASDFGLMIQSVDDDHAGAYRCAVGDEIQIDVKVRVIGDRIPLDGGIATEGDSVTIKPETGFSLQCPALSDISLTTKATLFWSFGANDAESTTVIGTLNLPDGTIKMSDLGKDCLGISMGGALLLNNCSQNDDVRYWCHVFPVNGDLIRSHVDVLLKDSNGDPETINVVAIAVSVFSIVVVLFGIVLFLIWKRRLRSSHSREDKERGDYKRLHKQESVPKLDLKTLAKKIKWFVISKMGRIPITPWVDGDDARSAPIDIVYKALEMFVNVSHGGNTVKYRLDSESGIFDDGIPELASKHAIIQGRRGCGKTTFLYRLIYNWAMGRELALWGSDQIVVLVPAWLLIKAETIGEAVVECMLPKDANISAESINTHYARDKSNLTILVDDCNDQHDIDAVMKVMTDNEVLGCQLVLTTRYAELAKIASRKHNMRHVTNTGFTLRNAIEYINVVLDAAQGRAESTPEHKVVKSEAETNSGSTLDTNIEQHLVDTEQATLKEAKDNTATDENLEKTEESKTTKRKKLRNLHRYLEEDILQPDISYLPAVLAALCQMSIWSKGDAFKPDVSMANLFFRLVKCMFDRMKGLEVDITEGKQLGLLTEDQLNVLAELGRVAYFVDSCSNHADYSTEDFLSSSEKGKHALEVAKEVGLLCPLQVESQVKSTQHSTETVSSEVPEVEIRTGIHCCKRKQLSRTDPDSNYQDTELTRLTSPQVERVYFVLEILEQLCVGVFFAQTKGNVRKLFAYNKQIGKREIPQRFSNVCQFAFQDNQFDGEALVDYCAKVVYWTNIQVGPLHVVLQLQKLIELCLQLNFERQCEGALNEKLKLIFPCGRVRLIGTSSNKLRLLSYLLEHAQPVDKSKLNITSVELLRIGRYDWSELLQYIVYFSSGKREPEDKETKKTKMEKPTKKKALKTKTEDTQVSSTGTKQARAPATQKGVKKLTTNTGKVSSSLNEPQPSAEKQQKNKADQTTIPDPRTEGDNKPKLEVLQYSPSVGSESSNKDGGNENESIDLSLDEDIASYNVIKSNNDQVILKQLCEVIHSKNQDMPRFPPGMSDISVLQTMQTFCLQELLDSQAGECYSSGAARDLARCLTRLEMLESLVLVGTILSSDAICELAKSAHQLPNLKKLDLRLNKEFDDRAFVAVTNLPLRECKKLSDLRLSLYGVTDGGFDQVQMEMKGDEHRWTRLKTLYLLHGSPIEKFVGFLSSCLRYFYSVESFHISAREKEQRISDNIQEEFETKMKHLEIMPSLESLDIGSMDTLKVRLASLKLPKKGILNKYASLGKKSVSSIVESVAFPFSVVSGVPVGYEVSAGN</sequence>
<dbReference type="InterPro" id="IPR013783">
    <property type="entry name" value="Ig-like_fold"/>
</dbReference>
<dbReference type="Gene3D" id="2.60.40.10">
    <property type="entry name" value="Immunoglobulins"/>
    <property type="match status" value="1"/>
</dbReference>
<protein>
    <recommendedName>
        <fullName evidence="3">Ig-like domain-containing protein</fullName>
    </recommendedName>
</protein>
<feature type="compositionally biased region" description="Basic and acidic residues" evidence="1">
    <location>
        <begin position="820"/>
        <end position="841"/>
    </location>
</feature>
<name>A0A914ACR5_PATMI</name>
<dbReference type="OMA" id="ESINTHY"/>
<feature type="compositionally biased region" description="Polar residues" evidence="1">
    <location>
        <begin position="1264"/>
        <end position="1283"/>
    </location>
</feature>
<dbReference type="OrthoDB" id="10056271at2759"/>
<dbReference type="PANTHER" id="PTHR46312">
    <property type="entry name" value="NACHT DOMAIN-CONTAINING PROTEIN"/>
    <property type="match status" value="1"/>
</dbReference>
<dbReference type="PANTHER" id="PTHR46312:SF2">
    <property type="entry name" value="NUCLEOTIDE-BINDING OLIGOMERIZATION DOMAIN-CONTAINING PROTEIN 2-LIKE"/>
    <property type="match status" value="1"/>
</dbReference>
<feature type="transmembrane region" description="Helical" evidence="2">
    <location>
        <begin position="493"/>
        <end position="516"/>
    </location>
</feature>
<feature type="compositionally biased region" description="Basic and acidic residues" evidence="1">
    <location>
        <begin position="785"/>
        <end position="796"/>
    </location>
</feature>
<feature type="compositionally biased region" description="Basic and acidic residues" evidence="1">
    <location>
        <begin position="1216"/>
        <end position="1229"/>
    </location>
</feature>
<organism evidence="4 5">
    <name type="scientific">Patiria miniata</name>
    <name type="common">Bat star</name>
    <name type="synonym">Asterina miniata</name>
    <dbReference type="NCBI Taxonomy" id="46514"/>
    <lineage>
        <taxon>Eukaryota</taxon>
        <taxon>Metazoa</taxon>
        <taxon>Echinodermata</taxon>
        <taxon>Eleutherozoa</taxon>
        <taxon>Asterozoa</taxon>
        <taxon>Asteroidea</taxon>
        <taxon>Valvatacea</taxon>
        <taxon>Valvatida</taxon>
        <taxon>Asterinidae</taxon>
        <taxon>Patiria</taxon>
    </lineage>
</organism>
<evidence type="ECO:0000313" key="5">
    <source>
        <dbReference type="Proteomes" id="UP000887568"/>
    </source>
</evidence>
<dbReference type="RefSeq" id="XP_038061528.1">
    <property type="nucleotide sequence ID" value="XM_038205600.1"/>
</dbReference>
<feature type="compositionally biased region" description="Basic and acidic residues" evidence="1">
    <location>
        <begin position="1298"/>
        <end position="1308"/>
    </location>
</feature>
<keyword evidence="5" id="KW-1185">Reference proteome</keyword>
<dbReference type="GeneID" id="119732177"/>
<dbReference type="InterPro" id="IPR027417">
    <property type="entry name" value="P-loop_NTPase"/>
</dbReference>
<keyword evidence="2" id="KW-0472">Membrane</keyword>
<keyword evidence="2" id="KW-0812">Transmembrane</keyword>
<dbReference type="InterPro" id="IPR032675">
    <property type="entry name" value="LRR_dom_sf"/>
</dbReference>
<dbReference type="Gene3D" id="3.40.50.300">
    <property type="entry name" value="P-loop containing nucleotide triphosphate hydrolases"/>
    <property type="match status" value="1"/>
</dbReference>
<feature type="domain" description="Ig-like" evidence="3">
    <location>
        <begin position="282"/>
        <end position="358"/>
    </location>
</feature>
<dbReference type="PROSITE" id="PS50835">
    <property type="entry name" value="IG_LIKE"/>
    <property type="match status" value="2"/>
</dbReference>
<dbReference type="Proteomes" id="UP000887568">
    <property type="component" value="Unplaced"/>
</dbReference>
<dbReference type="SUPFAM" id="SSF52540">
    <property type="entry name" value="P-loop containing nucleoside triphosphate hydrolases"/>
    <property type="match status" value="1"/>
</dbReference>
<evidence type="ECO:0000256" key="2">
    <source>
        <dbReference type="SAM" id="Phobius"/>
    </source>
</evidence>
<feature type="compositionally biased region" description="Polar residues" evidence="1">
    <location>
        <begin position="797"/>
        <end position="808"/>
    </location>
</feature>
<dbReference type="InterPro" id="IPR007110">
    <property type="entry name" value="Ig-like_dom"/>
</dbReference>
<feature type="region of interest" description="Disordered" evidence="1">
    <location>
        <begin position="1216"/>
        <end position="1309"/>
    </location>
</feature>
<evidence type="ECO:0000256" key="1">
    <source>
        <dbReference type="SAM" id="MobiDB-lite"/>
    </source>
</evidence>
<reference evidence="4" key="1">
    <citation type="submission" date="2022-11" db="UniProtKB">
        <authorList>
            <consortium name="EnsemblMetazoa"/>
        </authorList>
    </citation>
    <scope>IDENTIFICATION</scope>
</reference>
<dbReference type="SUPFAM" id="SSF52047">
    <property type="entry name" value="RNI-like"/>
    <property type="match status" value="1"/>
</dbReference>
<evidence type="ECO:0000313" key="4">
    <source>
        <dbReference type="EnsemblMetazoa" id="XP_038061528.1"/>
    </source>
</evidence>
<feature type="domain" description="Ig-like" evidence="3">
    <location>
        <begin position="38"/>
        <end position="125"/>
    </location>
</feature>
<feature type="region of interest" description="Disordered" evidence="1">
    <location>
        <begin position="820"/>
        <end position="842"/>
    </location>
</feature>
<dbReference type="SUPFAM" id="SSF48726">
    <property type="entry name" value="Immunoglobulin"/>
    <property type="match status" value="2"/>
</dbReference>
<dbReference type="InterPro" id="IPR036179">
    <property type="entry name" value="Ig-like_dom_sf"/>
</dbReference>
<proteinExistence type="predicted"/>
<feature type="region of interest" description="Disordered" evidence="1">
    <location>
        <begin position="783"/>
        <end position="808"/>
    </location>
</feature>
<evidence type="ECO:0000259" key="3">
    <source>
        <dbReference type="PROSITE" id="PS50835"/>
    </source>
</evidence>
<dbReference type="EnsemblMetazoa" id="XM_038205600.1">
    <property type="protein sequence ID" value="XP_038061528.1"/>
    <property type="gene ID" value="LOC119732177"/>
</dbReference>
<dbReference type="InterPro" id="IPR003599">
    <property type="entry name" value="Ig_sub"/>
</dbReference>
<keyword evidence="2" id="KW-1133">Transmembrane helix</keyword>